<dbReference type="EMBL" id="CP127526">
    <property type="protein sequence ID" value="XRI74778.1"/>
    <property type="molecule type" value="Genomic_DNA"/>
</dbReference>
<evidence type="ECO:0000313" key="1">
    <source>
        <dbReference type="EMBL" id="XRI74778.1"/>
    </source>
</evidence>
<gene>
    <name evidence="1" type="ORF">HHS34_006155</name>
</gene>
<keyword evidence="2" id="KW-1185">Reference proteome</keyword>
<name>A0ACD5HK72_9PROT</name>
<reference evidence="1 2" key="1">
    <citation type="journal article" date="2021" name="ISME J.">
        <title>Genomic evolution of the class Acidithiobacillia: deep-branching Proteobacteria living in extreme acidic conditions.</title>
        <authorList>
            <person name="Moya-Beltran A."/>
            <person name="Beard S."/>
            <person name="Rojas-Villalobos C."/>
            <person name="Issotta F."/>
            <person name="Gallardo Y."/>
            <person name="Ulloa R."/>
            <person name="Giaveno A."/>
            <person name="Degli Esposti M."/>
            <person name="Johnson D.B."/>
            <person name="Quatrini R."/>
        </authorList>
    </citation>
    <scope>NUCLEOTIDE SEQUENCE [LARGE SCALE GENOMIC DNA]</scope>
    <source>
        <strain evidence="1 2">GG1-14</strain>
    </source>
</reference>
<organism evidence="1 2">
    <name type="scientific">Acidithiobacillus montserratensis</name>
    <dbReference type="NCBI Taxonomy" id="2729135"/>
    <lineage>
        <taxon>Bacteria</taxon>
        <taxon>Pseudomonadati</taxon>
        <taxon>Pseudomonadota</taxon>
        <taxon>Acidithiobacillia</taxon>
        <taxon>Acidithiobacillales</taxon>
        <taxon>Acidithiobacillaceae</taxon>
        <taxon>Acidithiobacillus</taxon>
    </lineage>
</organism>
<dbReference type="Proteomes" id="UP001195965">
    <property type="component" value="Chromosome"/>
</dbReference>
<sequence length="467" mass="51436">MGSNPTRILLVEDDVHLAEVLQETLEDQGYQVQWAEDGTAALRLLTGAGFDLVLSDVQMRPMDGYTLLKTLSTRHDAPPVLMMTAWGTIVEAVQALQNGAVDYLVKPFTADVLLEKMRKYAVPHCAPDARGPIAQSEAMQATLEMARKVAPTDASVLLMGESGVGKEVLARFIHQQSRRQAKPFVAVNCAAIPETLLEATLFGHEKGAFTGATQSSAGKFEQAQGGTLLLDEVTEMPIQLQAKLLRVLQERELERVGGKQTVTLDIRLIATSNRDLRQAVAEGVLREDLYYRLQVFPLQIPPLRERQADILPLAEYLLRRHCQQMGLPLKRLSMSAKQQLYFYDWPGNVRELENALQRALILAQGDDIHAEDLGLPVGLPVQLPLSAVPSSDLAGLVPGESEGDTETDAEANLALDDLRAHHEREAIALALRQSQGSKTQAAERLGISPRTLRHKIQRFREAGYELG</sequence>
<evidence type="ECO:0000313" key="2">
    <source>
        <dbReference type="Proteomes" id="UP001195965"/>
    </source>
</evidence>
<accession>A0ACD5HK72</accession>
<protein>
    <submittedName>
        <fullName evidence="1">Sigma-54 dependent transcriptional regulator</fullName>
    </submittedName>
</protein>
<proteinExistence type="predicted"/>